<dbReference type="Gene3D" id="3.20.20.370">
    <property type="entry name" value="Glycoside hydrolase/deacetylase"/>
    <property type="match status" value="1"/>
</dbReference>
<keyword evidence="5" id="KW-1185">Reference proteome</keyword>
<dbReference type="PANTHER" id="PTHR34216:SF11">
    <property type="entry name" value="CHITOOLIGOSACCHARIDE DEACETYLASE"/>
    <property type="match status" value="1"/>
</dbReference>
<dbReference type="GO" id="GO:0016810">
    <property type="term" value="F:hydrolase activity, acting on carbon-nitrogen (but not peptide) bonds"/>
    <property type="evidence" value="ECO:0007669"/>
    <property type="project" value="InterPro"/>
</dbReference>
<dbReference type="EMBL" id="CP052766">
    <property type="protein sequence ID" value="QJR79785.1"/>
    <property type="molecule type" value="Genomic_DNA"/>
</dbReference>
<dbReference type="SUPFAM" id="SSF88713">
    <property type="entry name" value="Glycoside hydrolase/deacetylase"/>
    <property type="match status" value="1"/>
</dbReference>
<dbReference type="Pfam" id="PF01522">
    <property type="entry name" value="Polysacc_deac_1"/>
    <property type="match status" value="1"/>
</dbReference>
<dbReference type="RefSeq" id="WP_075608901.1">
    <property type="nucleotide sequence ID" value="NZ_CP052766.1"/>
</dbReference>
<accession>A0A6M4MB48</accession>
<name>A0A6M4MB48_9ALTE</name>
<dbReference type="AlphaFoldDB" id="A0A6M4MB48"/>
<gene>
    <name evidence="4" type="ORF">CA267_002730</name>
</gene>
<sequence length="251" mass="27695">MKAPTLLVLSSLVIANLTFAENNSAALPVVTLSYDDALDSQLDHAVPALAQYKLTGSFYLVPTSDAFVARKEEWARLPTAGHEIGNHSMTHPCRSSLPDREWVPPERDLDRISAADMAIQVKKANSILTDLTGQKPHTFTPPCGDVLANNKNYIPLIKDLFSAIKGLELPHSVEVGWAPVDASGDDLIAFITEQPENVRLINFTFHGIGADYLTVSTEAHEKLLAFLNANRKKYAVKTYYDARQQLQEKPL</sequence>
<dbReference type="PANTHER" id="PTHR34216">
    <property type="match status" value="1"/>
</dbReference>
<evidence type="ECO:0000259" key="3">
    <source>
        <dbReference type="PROSITE" id="PS51677"/>
    </source>
</evidence>
<dbReference type="InterPro" id="IPR011330">
    <property type="entry name" value="Glyco_hydro/deAcase_b/a-brl"/>
</dbReference>
<dbReference type="InterPro" id="IPR051398">
    <property type="entry name" value="Polysacch_Deacetylase"/>
</dbReference>
<protein>
    <submittedName>
        <fullName evidence="4">Polysaccharide deacetylase family protein</fullName>
    </submittedName>
</protein>
<keyword evidence="1 2" id="KW-0732">Signal</keyword>
<evidence type="ECO:0000313" key="4">
    <source>
        <dbReference type="EMBL" id="QJR79785.1"/>
    </source>
</evidence>
<dbReference type="OrthoDB" id="9784220at2"/>
<organism evidence="4 5">
    <name type="scientific">Alteromonas pelagimontana</name>
    <dbReference type="NCBI Taxonomy" id="1858656"/>
    <lineage>
        <taxon>Bacteria</taxon>
        <taxon>Pseudomonadati</taxon>
        <taxon>Pseudomonadota</taxon>
        <taxon>Gammaproteobacteria</taxon>
        <taxon>Alteromonadales</taxon>
        <taxon>Alteromonadaceae</taxon>
        <taxon>Alteromonas/Salinimonas group</taxon>
        <taxon>Alteromonas</taxon>
    </lineage>
</organism>
<dbReference type="Proteomes" id="UP000219285">
    <property type="component" value="Chromosome"/>
</dbReference>
<feature type="domain" description="NodB homology" evidence="3">
    <location>
        <begin position="28"/>
        <end position="251"/>
    </location>
</feature>
<evidence type="ECO:0000256" key="2">
    <source>
        <dbReference type="SAM" id="SignalP"/>
    </source>
</evidence>
<dbReference type="PROSITE" id="PS51677">
    <property type="entry name" value="NODB"/>
    <property type="match status" value="1"/>
</dbReference>
<feature type="signal peptide" evidence="2">
    <location>
        <begin position="1"/>
        <end position="20"/>
    </location>
</feature>
<reference evidence="4 5" key="2">
    <citation type="submission" date="2020-04" db="EMBL/GenBank/DDBJ databases">
        <title>Complete genome sequence of Alteromonas pelagimontana 5.12T.</title>
        <authorList>
            <person name="Sinha R.K."/>
            <person name="Krishnan K.P."/>
            <person name="Kurian J.P."/>
        </authorList>
    </citation>
    <scope>NUCLEOTIDE SEQUENCE [LARGE SCALE GENOMIC DNA]</scope>
    <source>
        <strain evidence="4 5">5.12</strain>
    </source>
</reference>
<evidence type="ECO:0000256" key="1">
    <source>
        <dbReference type="ARBA" id="ARBA00022729"/>
    </source>
</evidence>
<dbReference type="KEGG" id="apel:CA267_002730"/>
<reference evidence="5" key="1">
    <citation type="submission" date="2014-12" db="EMBL/GenBank/DDBJ databases">
        <title>Complete genome sequence of a multi-drug resistant Klebsiella pneumoniae.</title>
        <authorList>
            <person name="Hua X."/>
            <person name="Chen Q."/>
            <person name="Li X."/>
            <person name="Feng Y."/>
            <person name="Ruan Z."/>
            <person name="Yu Y."/>
        </authorList>
    </citation>
    <scope>NUCLEOTIDE SEQUENCE [LARGE SCALE GENOMIC DNA]</scope>
    <source>
        <strain evidence="5">5.12</strain>
    </source>
</reference>
<feature type="chain" id="PRO_5028886354" evidence="2">
    <location>
        <begin position="21"/>
        <end position="251"/>
    </location>
</feature>
<dbReference type="GO" id="GO:0005975">
    <property type="term" value="P:carbohydrate metabolic process"/>
    <property type="evidence" value="ECO:0007669"/>
    <property type="project" value="InterPro"/>
</dbReference>
<proteinExistence type="predicted"/>
<evidence type="ECO:0000313" key="5">
    <source>
        <dbReference type="Proteomes" id="UP000219285"/>
    </source>
</evidence>
<dbReference type="InterPro" id="IPR002509">
    <property type="entry name" value="NODB_dom"/>
</dbReference>